<sequence length="324" mass="35928">MGMEWYIVRRVAWAAIVTFIIVTITWGLMTAAPNPQVQQAVTQAAMDGENPAEAEERMEAQLQLDRPLHVRFMDYVVGVYTLEWGWSNTRNQPVTAALVSALYYTVQYSVPWTILTVLIGPIVGVYSAANQYSWRDHAATGVAFFGYAIPNFFFGIILLLIFGVQLEWIPIVYQTGVPVFSVQNVIQLTIPIFVLVTGSIGAIMRVSRNEAAEYANADFVKTAKAKGVSTYRIYARHVIRPTMVPLSTTMVGYLLAIFTGSSLLVEVVFGIPGLGRTLYDAVVAQDTNLVLGSTLFFTFVATIGNLLQDLVYTVLDPRISFEDR</sequence>
<dbReference type="Pfam" id="PF00528">
    <property type="entry name" value="BPD_transp_1"/>
    <property type="match status" value="1"/>
</dbReference>
<keyword evidence="4 7" id="KW-0812">Transmembrane</keyword>
<dbReference type="GO" id="GO:0005886">
    <property type="term" value="C:plasma membrane"/>
    <property type="evidence" value="ECO:0007669"/>
    <property type="project" value="UniProtKB-SubCell"/>
</dbReference>
<dbReference type="PANTHER" id="PTHR30465:SF0">
    <property type="entry name" value="OLIGOPEPTIDE TRANSPORT SYSTEM PERMEASE PROTEIN APPB"/>
    <property type="match status" value="1"/>
</dbReference>
<evidence type="ECO:0000256" key="1">
    <source>
        <dbReference type="ARBA" id="ARBA00004651"/>
    </source>
</evidence>
<dbReference type="Pfam" id="PF19300">
    <property type="entry name" value="BPD_transp_1_N"/>
    <property type="match status" value="1"/>
</dbReference>
<evidence type="ECO:0000313" key="9">
    <source>
        <dbReference type="EMBL" id="SFP50385.1"/>
    </source>
</evidence>
<gene>
    <name evidence="9" type="ORF">SAMN05216277_104113</name>
</gene>
<feature type="transmembrane region" description="Helical" evidence="7">
    <location>
        <begin position="141"/>
        <end position="165"/>
    </location>
</feature>
<dbReference type="OrthoDB" id="44105at2157"/>
<dbReference type="PROSITE" id="PS50928">
    <property type="entry name" value="ABC_TM1"/>
    <property type="match status" value="1"/>
</dbReference>
<evidence type="ECO:0000256" key="4">
    <source>
        <dbReference type="ARBA" id="ARBA00022692"/>
    </source>
</evidence>
<dbReference type="EMBL" id="FOXI01000004">
    <property type="protein sequence ID" value="SFP50385.1"/>
    <property type="molecule type" value="Genomic_DNA"/>
</dbReference>
<keyword evidence="5 7" id="KW-1133">Transmembrane helix</keyword>
<feature type="domain" description="ABC transmembrane type-1" evidence="8">
    <location>
        <begin position="102"/>
        <end position="308"/>
    </location>
</feature>
<evidence type="ECO:0000256" key="6">
    <source>
        <dbReference type="ARBA" id="ARBA00023136"/>
    </source>
</evidence>
<reference evidence="10" key="1">
    <citation type="submission" date="2016-10" db="EMBL/GenBank/DDBJ databases">
        <authorList>
            <person name="Varghese N."/>
            <person name="Submissions S."/>
        </authorList>
    </citation>
    <scope>NUCLEOTIDE SEQUENCE [LARGE SCALE GENOMIC DNA]</scope>
    <source>
        <strain evidence="10">CGMCC 1.10329</strain>
    </source>
</reference>
<keyword evidence="10" id="KW-1185">Reference proteome</keyword>
<feature type="transmembrane region" description="Helical" evidence="7">
    <location>
        <begin position="185"/>
        <end position="204"/>
    </location>
</feature>
<protein>
    <submittedName>
        <fullName evidence="9">Peptide/nickel transport system permease protein</fullName>
    </submittedName>
</protein>
<feature type="transmembrane region" description="Helical" evidence="7">
    <location>
        <begin position="110"/>
        <end position="129"/>
    </location>
</feature>
<dbReference type="Proteomes" id="UP000183769">
    <property type="component" value="Unassembled WGS sequence"/>
</dbReference>
<evidence type="ECO:0000256" key="5">
    <source>
        <dbReference type="ARBA" id="ARBA00022989"/>
    </source>
</evidence>
<keyword evidence="2 7" id="KW-0813">Transport</keyword>
<evidence type="ECO:0000313" key="10">
    <source>
        <dbReference type="Proteomes" id="UP000183769"/>
    </source>
</evidence>
<dbReference type="InterPro" id="IPR045621">
    <property type="entry name" value="BPD_transp_1_N"/>
</dbReference>
<feature type="transmembrane region" description="Helical" evidence="7">
    <location>
        <begin position="12"/>
        <end position="29"/>
    </location>
</feature>
<dbReference type="CDD" id="cd06261">
    <property type="entry name" value="TM_PBP2"/>
    <property type="match status" value="1"/>
</dbReference>
<evidence type="ECO:0000256" key="7">
    <source>
        <dbReference type="RuleBase" id="RU363032"/>
    </source>
</evidence>
<dbReference type="SUPFAM" id="SSF161098">
    <property type="entry name" value="MetI-like"/>
    <property type="match status" value="1"/>
</dbReference>
<name>A0A1I5QVV4_9EURY</name>
<keyword evidence="3" id="KW-1003">Cell membrane</keyword>
<organism evidence="9 10">
    <name type="scientific">Halolamina pelagica</name>
    <dbReference type="NCBI Taxonomy" id="699431"/>
    <lineage>
        <taxon>Archaea</taxon>
        <taxon>Methanobacteriati</taxon>
        <taxon>Methanobacteriota</taxon>
        <taxon>Stenosarchaea group</taxon>
        <taxon>Halobacteria</taxon>
        <taxon>Halobacteriales</taxon>
        <taxon>Haloferacaceae</taxon>
    </lineage>
</organism>
<dbReference type="AlphaFoldDB" id="A0A1I5QVV4"/>
<dbReference type="RefSeq" id="WP_074877073.1">
    <property type="nucleotide sequence ID" value="NZ_FOXI01000004.1"/>
</dbReference>
<accession>A0A1I5QVV4</accession>
<evidence type="ECO:0000256" key="2">
    <source>
        <dbReference type="ARBA" id="ARBA00022448"/>
    </source>
</evidence>
<dbReference type="InterPro" id="IPR000515">
    <property type="entry name" value="MetI-like"/>
</dbReference>
<comment type="similarity">
    <text evidence="7">Belongs to the binding-protein-dependent transport system permease family.</text>
</comment>
<dbReference type="GO" id="GO:0055085">
    <property type="term" value="P:transmembrane transport"/>
    <property type="evidence" value="ECO:0007669"/>
    <property type="project" value="InterPro"/>
</dbReference>
<keyword evidence="6 7" id="KW-0472">Membrane</keyword>
<dbReference type="PANTHER" id="PTHR30465">
    <property type="entry name" value="INNER MEMBRANE ABC TRANSPORTER"/>
    <property type="match status" value="1"/>
</dbReference>
<feature type="transmembrane region" description="Helical" evidence="7">
    <location>
        <begin position="250"/>
        <end position="271"/>
    </location>
</feature>
<comment type="subcellular location">
    <subcellularLocation>
        <location evidence="1 7">Cell membrane</location>
        <topology evidence="1 7">Multi-pass membrane protein</topology>
    </subcellularLocation>
</comment>
<evidence type="ECO:0000259" key="8">
    <source>
        <dbReference type="PROSITE" id="PS50928"/>
    </source>
</evidence>
<dbReference type="InterPro" id="IPR035906">
    <property type="entry name" value="MetI-like_sf"/>
</dbReference>
<proteinExistence type="inferred from homology"/>
<evidence type="ECO:0000256" key="3">
    <source>
        <dbReference type="ARBA" id="ARBA00022475"/>
    </source>
</evidence>
<feature type="transmembrane region" description="Helical" evidence="7">
    <location>
        <begin position="291"/>
        <end position="315"/>
    </location>
</feature>